<accession>A0A0W7XB21</accession>
<evidence type="ECO:0000313" key="3">
    <source>
        <dbReference type="EMBL" id="KUF19975.1"/>
    </source>
</evidence>
<dbReference type="InterPro" id="IPR013766">
    <property type="entry name" value="Thioredoxin_domain"/>
</dbReference>
<dbReference type="InterPro" id="IPR017937">
    <property type="entry name" value="Thioredoxin_CS"/>
</dbReference>
<dbReference type="STRING" id="1765722.AT728_27615"/>
<dbReference type="Gene3D" id="3.40.30.10">
    <property type="entry name" value="Glutaredoxin"/>
    <property type="match status" value="1"/>
</dbReference>
<comment type="caution">
    <text evidence="3">The sequence shown here is derived from an EMBL/GenBank/DDBJ whole genome shotgun (WGS) entry which is preliminary data.</text>
</comment>
<dbReference type="InterPro" id="IPR036249">
    <property type="entry name" value="Thioredoxin-like_sf"/>
</dbReference>
<dbReference type="PROSITE" id="PS51352">
    <property type="entry name" value="THIOREDOXIN_2"/>
    <property type="match status" value="1"/>
</dbReference>
<dbReference type="PANTHER" id="PTHR43601">
    <property type="entry name" value="THIOREDOXIN, MITOCHONDRIAL"/>
    <property type="match status" value="1"/>
</dbReference>
<reference evidence="3 4" key="1">
    <citation type="submission" date="2015-12" db="EMBL/GenBank/DDBJ databases">
        <title>Draft genome sequence of Streptomyces silvensis ATCC 53525, a producer of novel hormone antagonists.</title>
        <authorList>
            <person name="Johnston C.W."/>
            <person name="Li Y."/>
            <person name="Magarvey N.A."/>
        </authorList>
    </citation>
    <scope>NUCLEOTIDE SEQUENCE [LARGE SCALE GENOMIC DNA]</scope>
    <source>
        <strain evidence="3 4">ATCC 53525</strain>
    </source>
</reference>
<evidence type="ECO:0000259" key="2">
    <source>
        <dbReference type="PROSITE" id="PS51352"/>
    </source>
</evidence>
<dbReference type="Pfam" id="PF00085">
    <property type="entry name" value="Thioredoxin"/>
    <property type="match status" value="1"/>
</dbReference>
<dbReference type="PRINTS" id="PR00421">
    <property type="entry name" value="THIOREDOXIN"/>
</dbReference>
<dbReference type="CDD" id="cd02947">
    <property type="entry name" value="TRX_family"/>
    <property type="match status" value="1"/>
</dbReference>
<dbReference type="OrthoDB" id="7629852at2"/>
<gene>
    <name evidence="3" type="ORF">AT728_27615</name>
</gene>
<dbReference type="EMBL" id="LOCL01000024">
    <property type="protein sequence ID" value="KUF19975.1"/>
    <property type="molecule type" value="Genomic_DNA"/>
</dbReference>
<keyword evidence="1" id="KW-0732">Signal</keyword>
<feature type="chain" id="PRO_5006937265" description="Thioredoxin domain-containing protein" evidence="1">
    <location>
        <begin position="26"/>
        <end position="149"/>
    </location>
</feature>
<dbReference type="GO" id="GO:0045454">
    <property type="term" value="P:cell redox homeostasis"/>
    <property type="evidence" value="ECO:0007669"/>
    <property type="project" value="TreeGrafter"/>
</dbReference>
<feature type="signal peptide" evidence="1">
    <location>
        <begin position="1"/>
        <end position="25"/>
    </location>
</feature>
<name>A0A0W7XB21_9ACTN</name>
<dbReference type="AlphaFoldDB" id="A0A0W7XB21"/>
<dbReference type="RefSeq" id="WP_058845777.1">
    <property type="nucleotide sequence ID" value="NZ_LOCL01000024.1"/>
</dbReference>
<evidence type="ECO:0000256" key="1">
    <source>
        <dbReference type="SAM" id="SignalP"/>
    </source>
</evidence>
<dbReference type="SUPFAM" id="SSF52833">
    <property type="entry name" value="Thioredoxin-like"/>
    <property type="match status" value="1"/>
</dbReference>
<dbReference type="Proteomes" id="UP000054804">
    <property type="component" value="Unassembled WGS sequence"/>
</dbReference>
<protein>
    <recommendedName>
        <fullName evidence="2">Thioredoxin domain-containing protein</fullName>
    </recommendedName>
</protein>
<dbReference type="PROSITE" id="PS00194">
    <property type="entry name" value="THIOREDOXIN_1"/>
    <property type="match status" value="1"/>
</dbReference>
<feature type="domain" description="Thioredoxin" evidence="2">
    <location>
        <begin position="21"/>
        <end position="149"/>
    </location>
</feature>
<organism evidence="3 4">
    <name type="scientific">Streptomyces silvensis</name>
    <dbReference type="NCBI Taxonomy" id="1765722"/>
    <lineage>
        <taxon>Bacteria</taxon>
        <taxon>Bacillati</taxon>
        <taxon>Actinomycetota</taxon>
        <taxon>Actinomycetes</taxon>
        <taxon>Kitasatosporales</taxon>
        <taxon>Streptomycetaceae</taxon>
        <taxon>Streptomyces</taxon>
    </lineage>
</organism>
<keyword evidence="4" id="KW-1185">Reference proteome</keyword>
<evidence type="ECO:0000313" key="4">
    <source>
        <dbReference type="Proteomes" id="UP000054804"/>
    </source>
</evidence>
<dbReference type="PANTHER" id="PTHR43601:SF3">
    <property type="entry name" value="THIOREDOXIN, MITOCHONDRIAL"/>
    <property type="match status" value="1"/>
</dbReference>
<proteinExistence type="predicted"/>
<sequence length="149" mass="16134">MFRRTAVSVALTAALLGAVALPAAAESAPLSAPAADAPVGAAATVIDVTSQNFPEVLKMSEQRPVVLDFYADWCGPCKQMKPHLEKFHNQDGDKWVLARVNVDKNRPISQKYNVRYIPTLLNIQKGVEAGSRHEGFDGPGPLRAWLNAL</sequence>